<protein>
    <submittedName>
        <fullName evidence="8">DUF4433 domain-containing protein</fullName>
    </submittedName>
</protein>
<dbReference type="CDD" id="cd00077">
    <property type="entry name" value="HDc"/>
    <property type="match status" value="1"/>
</dbReference>
<feature type="active site" evidence="6">
    <location>
        <position position="160"/>
    </location>
</feature>
<dbReference type="SUPFAM" id="SSF109604">
    <property type="entry name" value="HD-domain/PDEase-like"/>
    <property type="match status" value="1"/>
</dbReference>
<dbReference type="AlphaFoldDB" id="A0A7M3A1R1"/>
<name>A0A7M3A1R1_PSEAI</name>
<feature type="binding site" evidence="6">
    <location>
        <position position="54"/>
    </location>
    <ligand>
        <name>NAD(+)</name>
        <dbReference type="ChEBI" id="CHEBI:57540"/>
    </ligand>
</feature>
<keyword evidence="3 6" id="KW-0808">Transferase</keyword>
<evidence type="ECO:0000256" key="2">
    <source>
        <dbReference type="ARBA" id="ARBA00022676"/>
    </source>
</evidence>
<keyword evidence="1 6" id="KW-1277">Toxin-antitoxin system</keyword>
<dbReference type="Pfam" id="PF14487">
    <property type="entry name" value="DarT"/>
    <property type="match status" value="1"/>
</dbReference>
<evidence type="ECO:0000256" key="6">
    <source>
        <dbReference type="PROSITE-ProRule" id="PRU01362"/>
    </source>
</evidence>
<dbReference type="SMART" id="SM00471">
    <property type="entry name" value="HDc"/>
    <property type="match status" value="1"/>
</dbReference>
<feature type="binding site" evidence="6">
    <location>
        <begin position="14"/>
        <end position="16"/>
    </location>
    <ligand>
        <name>NAD(+)</name>
        <dbReference type="ChEBI" id="CHEBI:57540"/>
    </ligand>
</feature>
<accession>A0A7M3A1R1</accession>
<dbReference type="InterPro" id="IPR003607">
    <property type="entry name" value="HD/PDEase_dom"/>
</dbReference>
<evidence type="ECO:0000313" key="8">
    <source>
        <dbReference type="EMBL" id="RPM23071.1"/>
    </source>
</evidence>
<evidence type="ECO:0000256" key="5">
    <source>
        <dbReference type="ARBA" id="ARBA00023125"/>
    </source>
</evidence>
<evidence type="ECO:0000256" key="3">
    <source>
        <dbReference type="ARBA" id="ARBA00022679"/>
    </source>
</evidence>
<evidence type="ECO:0000256" key="1">
    <source>
        <dbReference type="ARBA" id="ARBA00022649"/>
    </source>
</evidence>
<feature type="active site" description="Proton acceptor" evidence="6">
    <location>
        <position position="54"/>
    </location>
</feature>
<keyword evidence="2 6" id="KW-0328">Glycosyltransferase</keyword>
<keyword evidence="5 6" id="KW-0238">DNA-binding</keyword>
<dbReference type="RefSeq" id="WP_023087224.1">
    <property type="nucleotide sequence ID" value="NZ_CAADPO010000001.1"/>
</dbReference>
<evidence type="ECO:0000256" key="4">
    <source>
        <dbReference type="ARBA" id="ARBA00022695"/>
    </source>
</evidence>
<comment type="caution">
    <text evidence="6">Lacks conserved residue(s) required for the propagation of feature annotation.</text>
</comment>
<evidence type="ECO:0000313" key="9">
    <source>
        <dbReference type="Proteomes" id="UP000284767"/>
    </source>
</evidence>
<dbReference type="GO" id="GO:0016757">
    <property type="term" value="F:glycosyltransferase activity"/>
    <property type="evidence" value="ECO:0007669"/>
    <property type="project" value="UniProtKB-UniRule"/>
</dbReference>
<comment type="catalytic activity">
    <reaction evidence="6">
        <text>a thymidine in DNA + NAD(+) = an N-(ADP-alpha-D-ribosyl)-thymidine in DNA + nicotinamide + H(+)</text>
        <dbReference type="Rhea" id="RHEA:71651"/>
        <dbReference type="Rhea" id="RHEA-COMP:13556"/>
        <dbReference type="Rhea" id="RHEA-COMP:18051"/>
        <dbReference type="ChEBI" id="CHEBI:15378"/>
        <dbReference type="ChEBI" id="CHEBI:17154"/>
        <dbReference type="ChEBI" id="CHEBI:57540"/>
        <dbReference type="ChEBI" id="CHEBI:137386"/>
        <dbReference type="ChEBI" id="CHEBI:191199"/>
    </reaction>
</comment>
<feature type="domain" description="DarT" evidence="7">
    <location>
        <begin position="10"/>
        <end position="212"/>
    </location>
</feature>
<dbReference type="GO" id="GO:0003677">
    <property type="term" value="F:DNA binding"/>
    <property type="evidence" value="ECO:0007669"/>
    <property type="project" value="UniProtKB-UniRule"/>
</dbReference>
<dbReference type="InterPro" id="IPR029494">
    <property type="entry name" value="DarT"/>
</dbReference>
<reference evidence="8 9" key="1">
    <citation type="submission" date="2017-08" db="EMBL/GenBank/DDBJ databases">
        <authorList>
            <person name="Feschi L."/>
            <person name="Jeukens J."/>
            <person name="Emond-Rheault J.-G."/>
            <person name="Kukavica-Ibrulj I."/>
            <person name="Boyle B."/>
            <person name="Levesque R.C."/>
        </authorList>
    </citation>
    <scope>NUCLEOTIDE SEQUENCE [LARGE SCALE GENOMIC DNA]</scope>
    <source>
        <strain evidence="8 9">PA-W36</strain>
    </source>
</reference>
<keyword evidence="4 6" id="KW-0548">Nucleotidyltransferase</keyword>
<dbReference type="EMBL" id="NSNE01000001">
    <property type="protein sequence ID" value="RPM23071.1"/>
    <property type="molecule type" value="Genomic_DNA"/>
</dbReference>
<sequence>MSIPPEHSGRYVYHFSHIDNLPNLLRSGFLANNHKGFPRFGHHSIAASGIQKRRAEMAVPCGPGGCVHDYVPLYFGAISPMLLGVINAKNVDQMEILYFEFPISILQRGDVVFTNASANTVIPPQFFDNPDELCKLNWEAIDSRKWGNVNDDFRHQRMAEALVYGSLPLAAAARCVVWNEGIKKRVEDIVAEAGVPFPVIEFESPERRHWFTNFQEAARKGTSIVTGPREISMIFSAACQEMLSDIGKHQESAEFEDEVELLNALREDFGCLAQTAELVGLKSENGVHKRTVDVHTKEVVAKLLSLREYGELKEGQRVLVELAAYLHDIGKGPRSRWDFNGGLQKVDPNHPVGAMPMMVNVLTRVVGNVSAIKATTLAKLVCYHDLVGEVLGKERDARQILDVVDNKSELDMLFALGKADATALAEHWWDETGAERLYDWCLESM</sequence>
<organism evidence="8 9">
    <name type="scientific">Pseudomonas aeruginosa</name>
    <dbReference type="NCBI Taxonomy" id="287"/>
    <lineage>
        <taxon>Bacteria</taxon>
        <taxon>Pseudomonadati</taxon>
        <taxon>Pseudomonadota</taxon>
        <taxon>Gammaproteobacteria</taxon>
        <taxon>Pseudomonadales</taxon>
        <taxon>Pseudomonadaceae</taxon>
        <taxon>Pseudomonas</taxon>
    </lineage>
</organism>
<evidence type="ECO:0000259" key="7">
    <source>
        <dbReference type="PROSITE" id="PS52018"/>
    </source>
</evidence>
<dbReference type="GO" id="GO:0016779">
    <property type="term" value="F:nucleotidyltransferase activity"/>
    <property type="evidence" value="ECO:0007669"/>
    <property type="project" value="UniProtKB-UniRule"/>
</dbReference>
<dbReference type="PROSITE" id="PS52018">
    <property type="entry name" value="DART"/>
    <property type="match status" value="1"/>
</dbReference>
<comment type="similarity">
    <text evidence="6">Belongs to the DarT ADP-ribosyltransferase family.</text>
</comment>
<dbReference type="Proteomes" id="UP000284767">
    <property type="component" value="Unassembled WGS sequence"/>
</dbReference>
<proteinExistence type="inferred from homology"/>
<reference evidence="8 9" key="2">
    <citation type="submission" date="2019-01" db="EMBL/GenBank/DDBJ databases">
        <title>The Pseudomonas aeruginosa pan-genome provides new insights on its population structure, horizontal gene transfer and pathogenicity.</title>
        <authorList>
            <person name="Freschi L."/>
            <person name="Vincent A.T."/>
            <person name="Jeukens J."/>
            <person name="Emond-Rheault J.-G."/>
            <person name="Kukavica-Ibrulj I."/>
            <person name="Dupont M.-J."/>
            <person name="Charette S.J."/>
            <person name="Boyle B."/>
            <person name="Levesque R.C."/>
        </authorList>
    </citation>
    <scope>NUCLEOTIDE SEQUENCE [LARGE SCALE GENOMIC DNA]</scope>
    <source>
        <strain evidence="8 9">PA-W36</strain>
    </source>
</reference>
<comment type="caution">
    <text evidence="8">The sequence shown here is derived from an EMBL/GenBank/DDBJ whole genome shotgun (WGS) entry which is preliminary data.</text>
</comment>
<gene>
    <name evidence="8" type="ORF">IPC1295_00765</name>
</gene>